<evidence type="ECO:0000256" key="4">
    <source>
        <dbReference type="ARBA" id="ARBA00022617"/>
    </source>
</evidence>
<dbReference type="SUPFAM" id="SSF48264">
    <property type="entry name" value="Cytochrome P450"/>
    <property type="match status" value="1"/>
</dbReference>
<dbReference type="GO" id="GO:0004497">
    <property type="term" value="F:monooxygenase activity"/>
    <property type="evidence" value="ECO:0007669"/>
    <property type="project" value="UniProtKB-KW"/>
</dbReference>
<comment type="caution">
    <text evidence="12">The sequence shown here is derived from an EMBL/GenBank/DDBJ whole genome shotgun (WGS) entry which is preliminary data.</text>
</comment>
<dbReference type="InterPro" id="IPR001128">
    <property type="entry name" value="Cyt_P450"/>
</dbReference>
<evidence type="ECO:0000256" key="11">
    <source>
        <dbReference type="SAM" id="Phobius"/>
    </source>
</evidence>
<dbReference type="Proteomes" id="UP000007148">
    <property type="component" value="Unassembled WGS sequence"/>
</dbReference>
<keyword evidence="4 9" id="KW-0349">Heme</keyword>
<dbReference type="GO" id="GO:0005506">
    <property type="term" value="F:iron ion binding"/>
    <property type="evidence" value="ECO:0007669"/>
    <property type="project" value="InterPro"/>
</dbReference>
<dbReference type="InParanoid" id="G4TJH4"/>
<dbReference type="Pfam" id="PF00067">
    <property type="entry name" value="p450"/>
    <property type="match status" value="1"/>
</dbReference>
<keyword evidence="13" id="KW-1185">Reference proteome</keyword>
<evidence type="ECO:0000256" key="6">
    <source>
        <dbReference type="ARBA" id="ARBA00023002"/>
    </source>
</evidence>
<evidence type="ECO:0000256" key="8">
    <source>
        <dbReference type="ARBA" id="ARBA00023033"/>
    </source>
</evidence>
<comment type="pathway">
    <text evidence="2">Secondary metabolite biosynthesis.</text>
</comment>
<comment type="similarity">
    <text evidence="3 10">Belongs to the cytochrome P450 family.</text>
</comment>
<dbReference type="HOGENOM" id="CLU_001570_2_3_1"/>
<dbReference type="PRINTS" id="PR00385">
    <property type="entry name" value="P450"/>
</dbReference>
<organism evidence="12 13">
    <name type="scientific">Serendipita indica (strain DSM 11827)</name>
    <name type="common">Root endophyte fungus</name>
    <name type="synonym">Piriformospora indica</name>
    <dbReference type="NCBI Taxonomy" id="1109443"/>
    <lineage>
        <taxon>Eukaryota</taxon>
        <taxon>Fungi</taxon>
        <taxon>Dikarya</taxon>
        <taxon>Basidiomycota</taxon>
        <taxon>Agaricomycotina</taxon>
        <taxon>Agaricomycetes</taxon>
        <taxon>Sebacinales</taxon>
        <taxon>Serendipitaceae</taxon>
        <taxon>Serendipita</taxon>
    </lineage>
</organism>
<dbReference type="InterPro" id="IPR002401">
    <property type="entry name" value="Cyt_P450_E_grp-I"/>
</dbReference>
<dbReference type="InterPro" id="IPR036396">
    <property type="entry name" value="Cyt_P450_sf"/>
</dbReference>
<keyword evidence="11" id="KW-1133">Transmembrane helix</keyword>
<keyword evidence="11" id="KW-0472">Membrane</keyword>
<dbReference type="OrthoDB" id="2789670at2759"/>
<dbReference type="PRINTS" id="PR00463">
    <property type="entry name" value="EP450I"/>
</dbReference>
<evidence type="ECO:0000313" key="13">
    <source>
        <dbReference type="Proteomes" id="UP000007148"/>
    </source>
</evidence>
<keyword evidence="6 10" id="KW-0560">Oxidoreductase</keyword>
<dbReference type="InterPro" id="IPR050364">
    <property type="entry name" value="Cytochrome_P450_fung"/>
</dbReference>
<evidence type="ECO:0000256" key="2">
    <source>
        <dbReference type="ARBA" id="ARBA00005179"/>
    </source>
</evidence>
<dbReference type="eggNOG" id="KOG0156">
    <property type="taxonomic scope" value="Eukaryota"/>
</dbReference>
<feature type="binding site" description="axial binding residue" evidence="9">
    <location>
        <position position="448"/>
    </location>
    <ligand>
        <name>heme</name>
        <dbReference type="ChEBI" id="CHEBI:30413"/>
    </ligand>
    <ligandPart>
        <name>Fe</name>
        <dbReference type="ChEBI" id="CHEBI:18248"/>
    </ligandPart>
</feature>
<evidence type="ECO:0000256" key="9">
    <source>
        <dbReference type="PIRSR" id="PIRSR602401-1"/>
    </source>
</evidence>
<evidence type="ECO:0000256" key="3">
    <source>
        <dbReference type="ARBA" id="ARBA00010617"/>
    </source>
</evidence>
<dbReference type="GO" id="GO:0020037">
    <property type="term" value="F:heme binding"/>
    <property type="evidence" value="ECO:0007669"/>
    <property type="project" value="InterPro"/>
</dbReference>
<feature type="transmembrane region" description="Helical" evidence="11">
    <location>
        <begin position="12"/>
        <end position="30"/>
    </location>
</feature>
<protein>
    <submittedName>
        <fullName evidence="12">Related to O-methylsterigmatocystin oxidoreductase</fullName>
    </submittedName>
</protein>
<gene>
    <name evidence="12" type="ORF">PIIN_05406</name>
</gene>
<accession>G4TJH4</accession>
<dbReference type="AlphaFoldDB" id="G4TJH4"/>
<keyword evidence="7 9" id="KW-0408">Iron</keyword>
<keyword evidence="11" id="KW-0812">Transmembrane</keyword>
<evidence type="ECO:0000256" key="1">
    <source>
        <dbReference type="ARBA" id="ARBA00001971"/>
    </source>
</evidence>
<dbReference type="PANTHER" id="PTHR46300">
    <property type="entry name" value="P450, PUTATIVE (EUROFUNG)-RELATED-RELATED"/>
    <property type="match status" value="1"/>
</dbReference>
<name>G4TJH4_SERID</name>
<proteinExistence type="inferred from homology"/>
<dbReference type="GO" id="GO:0016705">
    <property type="term" value="F:oxidoreductase activity, acting on paired donors, with incorporation or reduction of molecular oxygen"/>
    <property type="evidence" value="ECO:0007669"/>
    <property type="project" value="InterPro"/>
</dbReference>
<evidence type="ECO:0000256" key="10">
    <source>
        <dbReference type="RuleBase" id="RU000461"/>
    </source>
</evidence>
<keyword evidence="5 9" id="KW-0479">Metal-binding</keyword>
<comment type="cofactor">
    <cofactor evidence="1 9">
        <name>heme</name>
        <dbReference type="ChEBI" id="CHEBI:30413"/>
    </cofactor>
</comment>
<sequence>MSLQSLLPSNSQAWAGGAVVLGLAAWYISLHATSAKAKRVGAVLAPGPKRLPLVGNLFNFPRGGWYQAFTQWADDYGDIIYINLAGVPMIVLNSFEAIHELTDKRMNIHSGRPHPTLVCDMMDFGYFLTVIEPTKDFAEQRRVFQKAIGPRAVDQYDSFVRHGCSQLLQQLDGFSGEPFGVLIKTVGDVLTRISYGEHFFEHHGPYILKNSVEGMELAAWAFTKFWLVDMIPPLRYVPTWFPGSNFKQVASQGKHYADIIRYWSFERVKAAMSKGIIDESIVSKNLQEGGVSENNLRDAVASMYGAGVDTTVTTISNLLFSIVLYPEWQKRIHEEMDQVLGRGTHPTLEDIPKLELFEAVFKESFRWNPPAPLGLPHVSSKEDVWNGYYIPKGSIIHCNIGFVLRDPRLWGKDSLEFNPNRFLAAHNPSLNQLPDIWSIPFGFGRRICPGRHLAQRLVLLYAAAILSMFEVLPYQDDHLSPDGPFEDSVIRRLSNFRCRFNPRV</sequence>
<dbReference type="PANTHER" id="PTHR46300:SF7">
    <property type="entry name" value="P450, PUTATIVE (EUROFUNG)-RELATED"/>
    <property type="match status" value="1"/>
</dbReference>
<evidence type="ECO:0000256" key="7">
    <source>
        <dbReference type="ARBA" id="ARBA00023004"/>
    </source>
</evidence>
<dbReference type="EMBL" id="CAFZ01000121">
    <property type="protein sequence ID" value="CCA71467.1"/>
    <property type="molecule type" value="Genomic_DNA"/>
</dbReference>
<dbReference type="InterPro" id="IPR017972">
    <property type="entry name" value="Cyt_P450_CS"/>
</dbReference>
<dbReference type="Gene3D" id="1.10.630.10">
    <property type="entry name" value="Cytochrome P450"/>
    <property type="match status" value="1"/>
</dbReference>
<evidence type="ECO:0000256" key="5">
    <source>
        <dbReference type="ARBA" id="ARBA00022723"/>
    </source>
</evidence>
<keyword evidence="8 10" id="KW-0503">Monooxygenase</keyword>
<dbReference type="PROSITE" id="PS00086">
    <property type="entry name" value="CYTOCHROME_P450"/>
    <property type="match status" value="1"/>
</dbReference>
<reference evidence="12 13" key="1">
    <citation type="journal article" date="2011" name="PLoS Pathog.">
        <title>Endophytic Life Strategies Decoded by Genome and Transcriptome Analyses of the Mutualistic Root Symbiont Piriformospora indica.</title>
        <authorList>
            <person name="Zuccaro A."/>
            <person name="Lahrmann U."/>
            <person name="Guldener U."/>
            <person name="Langen G."/>
            <person name="Pfiffi S."/>
            <person name="Biedenkopf D."/>
            <person name="Wong P."/>
            <person name="Samans B."/>
            <person name="Grimm C."/>
            <person name="Basiewicz M."/>
            <person name="Murat C."/>
            <person name="Martin F."/>
            <person name="Kogel K.H."/>
        </authorList>
    </citation>
    <scope>NUCLEOTIDE SEQUENCE [LARGE SCALE GENOMIC DNA]</scope>
    <source>
        <strain evidence="12 13">DSM 11827</strain>
    </source>
</reference>
<dbReference type="STRING" id="1109443.G4TJH4"/>
<evidence type="ECO:0000313" key="12">
    <source>
        <dbReference type="EMBL" id="CCA71467.1"/>
    </source>
</evidence>